<evidence type="ECO:0000313" key="1">
    <source>
        <dbReference type="EMBL" id="KPX61342.1"/>
    </source>
</evidence>
<accession>A0A0P9SJS4</accession>
<protein>
    <submittedName>
        <fullName evidence="1">Uncharacterized protein</fullName>
    </submittedName>
</protein>
<reference evidence="1 2" key="1">
    <citation type="submission" date="2015-09" db="EMBL/GenBank/DDBJ databases">
        <title>Genome announcement of multiple Pseudomonas syringae strains.</title>
        <authorList>
            <person name="Thakur S."/>
            <person name="Wang P.W."/>
            <person name="Gong Y."/>
            <person name="Weir B.S."/>
            <person name="Guttman D.S."/>
        </authorList>
    </citation>
    <scope>NUCLEOTIDE SEQUENCE [LARGE SCALE GENOMIC DNA]</scope>
    <source>
        <strain evidence="1 2">ICMP3507</strain>
    </source>
</reference>
<organism evidence="1 2">
    <name type="scientific">Pseudomonas amygdali pv. lachrymans</name>
    <name type="common">Pseudomonas syringae pv. lachrymans</name>
    <dbReference type="NCBI Taxonomy" id="53707"/>
    <lineage>
        <taxon>Bacteria</taxon>
        <taxon>Pseudomonadati</taxon>
        <taxon>Pseudomonadota</taxon>
        <taxon>Gammaproteobacteria</taxon>
        <taxon>Pseudomonadales</taxon>
        <taxon>Pseudomonadaceae</taxon>
        <taxon>Pseudomonas</taxon>
        <taxon>Pseudomonas amygdali</taxon>
    </lineage>
</organism>
<evidence type="ECO:0000313" key="2">
    <source>
        <dbReference type="Proteomes" id="UP000050265"/>
    </source>
</evidence>
<sequence>MMGLQIGDVRRLNADTWFSALGVCSGRLGSTAFNVEPSRTSLAFALES</sequence>
<proteinExistence type="predicted"/>
<dbReference type="AlphaFoldDB" id="A0A0P9SJS4"/>
<dbReference type="EMBL" id="LJQP01000359">
    <property type="protein sequence ID" value="KPX61342.1"/>
    <property type="molecule type" value="Genomic_DNA"/>
</dbReference>
<comment type="caution">
    <text evidence="1">The sequence shown here is derived from an EMBL/GenBank/DDBJ whole genome shotgun (WGS) entry which is preliminary data.</text>
</comment>
<gene>
    <name evidence="1" type="ORF">ALO35_02075</name>
</gene>
<name>A0A0P9SJS4_PSEAV</name>
<dbReference type="PATRIC" id="fig|53707.9.peg.3004"/>
<dbReference type="Proteomes" id="UP000050265">
    <property type="component" value="Unassembled WGS sequence"/>
</dbReference>